<dbReference type="Gene3D" id="1.10.1790.10">
    <property type="entry name" value="PRD domain"/>
    <property type="match status" value="2"/>
</dbReference>
<dbReference type="Pfam" id="PF00874">
    <property type="entry name" value="PRD"/>
    <property type="match status" value="2"/>
</dbReference>
<dbReference type="InterPro" id="IPR036390">
    <property type="entry name" value="WH_DNA-bd_sf"/>
</dbReference>
<feature type="domain" description="PTS EIIA type-2" evidence="2">
    <location>
        <begin position="477"/>
        <end position="620"/>
    </location>
</feature>
<dbReference type="InterPro" id="IPR050661">
    <property type="entry name" value="BglG_antiterminators"/>
</dbReference>
<dbReference type="Gene3D" id="1.10.10.10">
    <property type="entry name" value="Winged helix-like DNA-binding domain superfamily/Winged helix DNA-binding domain"/>
    <property type="match status" value="2"/>
</dbReference>
<dbReference type="PANTHER" id="PTHR30185:SF13">
    <property type="entry name" value="LICABCH OPERON REGULATOR-RELATED"/>
    <property type="match status" value="1"/>
</dbReference>
<dbReference type="SUPFAM" id="SSF55804">
    <property type="entry name" value="Phoshotransferase/anion transport protein"/>
    <property type="match status" value="1"/>
</dbReference>
<dbReference type="InterPro" id="IPR016152">
    <property type="entry name" value="PTrfase/Anion_transptr"/>
</dbReference>
<dbReference type="AlphaFoldDB" id="A0A3S0AWK6"/>
<dbReference type="InterPro" id="IPR036634">
    <property type="entry name" value="PRD_sf"/>
</dbReference>
<organism evidence="4 5">
    <name type="scientific">Vagococcus humatus</name>
    <dbReference type="NCBI Taxonomy" id="1889241"/>
    <lineage>
        <taxon>Bacteria</taxon>
        <taxon>Bacillati</taxon>
        <taxon>Bacillota</taxon>
        <taxon>Bacilli</taxon>
        <taxon>Lactobacillales</taxon>
        <taxon>Enterococcaceae</taxon>
        <taxon>Vagococcus</taxon>
    </lineage>
</organism>
<sequence length="620" mass="72327">MRSQYVKLIVLLKEEQDYINGNQLAQSLGVSTRSIRNYVKDLNENYLIDSKIQAHQNKGYKLVGQMQQFKKDEHLEFEERAFFIVKFLLENQESITYEQIAHQLYFSSQTIRKDILKIQQMIADQKRELTLETIIFEGIKLTGSELDKRLFLDSLITPAIINRDNIQDVLTYYFKEWISSEELVKLLQVIDDVTKINMSLTPESLLPIISYLVIAMTRMKQGHYIESQHFTIDVKHSTEYHTSKRIFSKLVSEFNSQYYEAEIIFFSVYLMSKRLLNDFDDGELSQLISTKLKGEIKRVLTLMSQQYQLNLIEDSQLYSGLLLHLFRDLYPILYNFYIENTYISYIKTEYIQAHNMAVTFAYLLKSETDIQLPENEIGYVALHFASFLERVAKKTVKVAIIQGRNMATADLLNYEILRRFSEVEVVQTLNANEIDQLDTSLNFVVSQASPTLLNQVSVPVVYVNDFPTKEDYQKINQLIHQKVLLNYLNPDYFFKLNEVTKEDILKKMVIAMDAEELYESILDREGLSTTDVGNEVALPHPIDYSTNEIFKIGVAINETPVNWGEKDVQLVFLILPSVKQTLENSQVFSEIYQLLKVTKKVEQLKKITDFNEFITYLNQV</sequence>
<dbReference type="InterPro" id="IPR013196">
    <property type="entry name" value="HTH_11"/>
</dbReference>
<dbReference type="OrthoDB" id="3239954at2"/>
<evidence type="ECO:0000259" key="2">
    <source>
        <dbReference type="PROSITE" id="PS51094"/>
    </source>
</evidence>
<dbReference type="PROSITE" id="PS51372">
    <property type="entry name" value="PRD_2"/>
    <property type="match status" value="2"/>
</dbReference>
<gene>
    <name evidence="4" type="ORF">C7P63_08285</name>
</gene>
<dbReference type="GO" id="GO:0006355">
    <property type="term" value="P:regulation of DNA-templated transcription"/>
    <property type="evidence" value="ECO:0007669"/>
    <property type="project" value="InterPro"/>
</dbReference>
<evidence type="ECO:0000313" key="5">
    <source>
        <dbReference type="Proteomes" id="UP000277864"/>
    </source>
</evidence>
<dbReference type="EMBL" id="PXZH01000005">
    <property type="protein sequence ID" value="RST88811.1"/>
    <property type="molecule type" value="Genomic_DNA"/>
</dbReference>
<dbReference type="SUPFAM" id="SSF46785">
    <property type="entry name" value="Winged helix' DNA-binding domain"/>
    <property type="match status" value="1"/>
</dbReference>
<dbReference type="PROSITE" id="PS51094">
    <property type="entry name" value="PTS_EIIA_TYPE_2"/>
    <property type="match status" value="1"/>
</dbReference>
<comment type="caution">
    <text evidence="4">The sequence shown here is derived from an EMBL/GenBank/DDBJ whole genome shotgun (WGS) entry which is preliminary data.</text>
</comment>
<dbReference type="InterPro" id="IPR002178">
    <property type="entry name" value="PTS_EIIA_type-2_dom"/>
</dbReference>
<feature type="domain" description="PRD" evidence="3">
    <location>
        <begin position="287"/>
        <end position="394"/>
    </location>
</feature>
<evidence type="ECO:0000259" key="3">
    <source>
        <dbReference type="PROSITE" id="PS51372"/>
    </source>
</evidence>
<dbReference type="Gene3D" id="3.40.930.10">
    <property type="entry name" value="Mannitol-specific EII, Chain A"/>
    <property type="match status" value="1"/>
</dbReference>
<evidence type="ECO:0000256" key="1">
    <source>
        <dbReference type="ARBA" id="ARBA00022737"/>
    </source>
</evidence>
<dbReference type="InterPro" id="IPR011608">
    <property type="entry name" value="PRD"/>
</dbReference>
<feature type="domain" description="PRD" evidence="3">
    <location>
        <begin position="174"/>
        <end position="280"/>
    </location>
</feature>
<name>A0A3S0AWK6_9ENTE</name>
<protein>
    <submittedName>
        <fullName evidence="4">Uncharacterized protein</fullName>
    </submittedName>
</protein>
<proteinExistence type="predicted"/>
<dbReference type="Pfam" id="PF00359">
    <property type="entry name" value="PTS_EIIA_2"/>
    <property type="match status" value="1"/>
</dbReference>
<dbReference type="InterPro" id="IPR036388">
    <property type="entry name" value="WH-like_DNA-bd_sf"/>
</dbReference>
<evidence type="ECO:0000313" key="4">
    <source>
        <dbReference type="EMBL" id="RST88811.1"/>
    </source>
</evidence>
<dbReference type="PANTHER" id="PTHR30185">
    <property type="entry name" value="CRYPTIC BETA-GLUCOSIDE BGL OPERON ANTITERMINATOR"/>
    <property type="match status" value="1"/>
</dbReference>
<dbReference type="RefSeq" id="WP_125943689.1">
    <property type="nucleotide sequence ID" value="NZ_PXZH01000005.1"/>
</dbReference>
<keyword evidence="1" id="KW-0677">Repeat</keyword>
<reference evidence="4 5" key="1">
    <citation type="submission" date="2018-03" db="EMBL/GenBank/DDBJ databases">
        <authorList>
            <person name="Gulvik C.A."/>
        </authorList>
    </citation>
    <scope>NUCLEOTIDE SEQUENCE [LARGE SCALE GENOMIC DNA]</scope>
    <source>
        <strain evidence="4 5">JCM 31581</strain>
    </source>
</reference>
<keyword evidence="5" id="KW-1185">Reference proteome</keyword>
<accession>A0A3S0AWK6</accession>
<dbReference type="SUPFAM" id="SSF63520">
    <property type="entry name" value="PTS-regulatory domain, PRD"/>
    <property type="match status" value="2"/>
</dbReference>
<dbReference type="Pfam" id="PF08279">
    <property type="entry name" value="HTH_11"/>
    <property type="match status" value="2"/>
</dbReference>
<dbReference type="Proteomes" id="UP000277864">
    <property type="component" value="Unassembled WGS sequence"/>
</dbReference>